<dbReference type="STRING" id="518637.EUBIFOR_00433"/>
<dbReference type="Pfam" id="PF00158">
    <property type="entry name" value="Sigma54_activat"/>
    <property type="match status" value="1"/>
</dbReference>
<feature type="domain" description="PRD" evidence="6">
    <location>
        <begin position="820"/>
        <end position="918"/>
    </location>
</feature>
<dbReference type="HOGENOM" id="CLU_014204_1_0_9"/>
<accession>B7C884</accession>
<dbReference type="InterPro" id="IPR027417">
    <property type="entry name" value="P-loop_NTPase"/>
</dbReference>
<evidence type="ECO:0000256" key="1">
    <source>
        <dbReference type="ARBA" id="ARBA00022679"/>
    </source>
</evidence>
<evidence type="ECO:0000259" key="4">
    <source>
        <dbReference type="PROSITE" id="PS50045"/>
    </source>
</evidence>
<feature type="domain" description="PTS EIIA type-4" evidence="5">
    <location>
        <begin position="564"/>
        <end position="686"/>
    </location>
</feature>
<evidence type="ECO:0000313" key="8">
    <source>
        <dbReference type="Proteomes" id="UP000004315"/>
    </source>
</evidence>
<dbReference type="eggNOG" id="COG3933">
    <property type="taxonomic scope" value="Bacteria"/>
</dbReference>
<keyword evidence="2" id="KW-0547">Nucleotide-binding</keyword>
<dbReference type="Gene3D" id="3.40.50.510">
    <property type="entry name" value="Phosphotransferase system, mannose-type IIA component"/>
    <property type="match status" value="1"/>
</dbReference>
<dbReference type="GO" id="GO:0016020">
    <property type="term" value="C:membrane"/>
    <property type="evidence" value="ECO:0007669"/>
    <property type="project" value="InterPro"/>
</dbReference>
<dbReference type="SUPFAM" id="SSF63520">
    <property type="entry name" value="PTS-regulatory domain, PRD"/>
    <property type="match status" value="1"/>
</dbReference>
<dbReference type="PROSITE" id="PS50045">
    <property type="entry name" value="SIGMA54_INTERACT_4"/>
    <property type="match status" value="1"/>
</dbReference>
<dbReference type="GO" id="GO:0005524">
    <property type="term" value="F:ATP binding"/>
    <property type="evidence" value="ECO:0007669"/>
    <property type="project" value="UniProtKB-KW"/>
</dbReference>
<dbReference type="CDD" id="cd00009">
    <property type="entry name" value="AAA"/>
    <property type="match status" value="1"/>
</dbReference>
<dbReference type="InterPro" id="IPR036634">
    <property type="entry name" value="PRD_sf"/>
</dbReference>
<dbReference type="SUPFAM" id="SSF52540">
    <property type="entry name" value="P-loop containing nucleoside triphosphate hydrolases"/>
    <property type="match status" value="1"/>
</dbReference>
<keyword evidence="8" id="KW-1185">Reference proteome</keyword>
<dbReference type="Proteomes" id="UP000004315">
    <property type="component" value="Unassembled WGS sequence"/>
</dbReference>
<evidence type="ECO:0000256" key="2">
    <source>
        <dbReference type="ARBA" id="ARBA00022741"/>
    </source>
</evidence>
<dbReference type="Pfam" id="PF00874">
    <property type="entry name" value="PRD"/>
    <property type="match status" value="1"/>
</dbReference>
<dbReference type="InterPro" id="IPR011608">
    <property type="entry name" value="PRD"/>
</dbReference>
<evidence type="ECO:0000256" key="3">
    <source>
        <dbReference type="ARBA" id="ARBA00022840"/>
    </source>
</evidence>
<dbReference type="GO" id="GO:0009401">
    <property type="term" value="P:phosphoenolpyruvate-dependent sugar phosphotransferase system"/>
    <property type="evidence" value="ECO:0007669"/>
    <property type="project" value="InterPro"/>
</dbReference>
<reference evidence="7 8" key="1">
    <citation type="submission" date="2008-11" db="EMBL/GenBank/DDBJ databases">
        <title>Draft genome sequence of Eubacterium biforme (DSM 3989).</title>
        <authorList>
            <person name="Sudarsanam P."/>
            <person name="Ley R."/>
            <person name="Guruge J."/>
            <person name="Turnbaugh P.J."/>
            <person name="Mahowald M."/>
            <person name="Liep D."/>
            <person name="Gordon J."/>
        </authorList>
    </citation>
    <scope>NUCLEOTIDE SEQUENCE [LARGE SCALE GENOMIC DNA]</scope>
    <source>
        <strain evidence="7 8">DSM 3989</strain>
    </source>
</reference>
<proteinExistence type="predicted"/>
<dbReference type="PROSITE" id="PS51372">
    <property type="entry name" value="PRD_2"/>
    <property type="match status" value="1"/>
</dbReference>
<dbReference type="InterPro" id="IPR036662">
    <property type="entry name" value="PTS_EIIA_man-typ_sf"/>
</dbReference>
<dbReference type="GO" id="GO:0016740">
    <property type="term" value="F:transferase activity"/>
    <property type="evidence" value="ECO:0007669"/>
    <property type="project" value="UniProtKB-KW"/>
</dbReference>
<evidence type="ECO:0000259" key="6">
    <source>
        <dbReference type="PROSITE" id="PS51372"/>
    </source>
</evidence>
<dbReference type="PROSITE" id="PS51096">
    <property type="entry name" value="PTS_EIIA_TYPE_4"/>
    <property type="match status" value="1"/>
</dbReference>
<evidence type="ECO:0000313" key="7">
    <source>
        <dbReference type="EMBL" id="EEC91020.1"/>
    </source>
</evidence>
<gene>
    <name evidence="7" type="ORF">EUBIFOR_00433</name>
</gene>
<sequence length="918" mass="105705">MYICYNILWYNNSKKVEGNMIEKILAYILACCDKEDFDKTSVALISENLKISRSQVSVVLNKLVKENKLIRIESKPFYFISVEYLKEKAIPFKGCVYASLDDLLSNQEKKDFEKLVGMNHSLAQTVKQCKATISYPPNGLPMLLYGPTGTGKSLIAKLTYEWAKNQGVISKDGQFVQVNCSEYANNPELLTANLFGHVKGAFTGAEKDNEGLIALANNGVLFLDEVHELKAECQEKLFLFMDQGIYHRVGDNEKWYKSNVRIVFATTENPNKVLLKTLMRRIPMTIIIPSLEQRGTQERIELLYDIFSREEKRLDCQIKMSSKVYNALLQSKMPGNIGQLKSSVQSCCINSLFDKVNDELVIHLDSLPKDLLQQVYANQKTVLDDDEYIYVDDLQGYYNGTKEILQLNDSLLACYRKYKEEHTSLSDFMAKEKNYVQKYFDNLIFRKKESSQVDYYNRGVQHIFNLIESRYGLKITNNETLAIASYLDEIHHEYHDLRSWFLKHEEECDDLYQLLQEEFFRATNVSLEICTYLKSYLEMDMYSIIICTFIFYVYNVQKDSRLSQKAAVVLSHGFSTASSIADAANRFLGQYIFDALDMPLYIDTATMIEKLNRYLDHIGKVKELYLLVDMGSLEDIYKGLHIENANIGIINNVSTPIALEIGNGIRNNVEMESILQKTIDAFRVNFAYHIEKHQQKQPVILCSCASGLGTAKKLKSMLEQSFPDGINLDVKTLNYSELIELGKKNNVFEEYDVLCVLGTLDPNMEDIPFVGIEDLIIEDTFGDFNQYFKDYMNEEQLSLFDKNILHNFSLSNIMNALTILNPAKLLEQVANAIDVLQKYVGVRFSNRTCFGLYVHICCLIERLVVSRNAEYDPSLDFLNEHKDFVDYVKKAFKQVEDFYGVDIPTEEMIHIYNYVKNN</sequence>
<protein>
    <submittedName>
        <fullName evidence="7">Sigma-54 interaction domain protein</fullName>
    </submittedName>
</protein>
<dbReference type="GO" id="GO:0006355">
    <property type="term" value="P:regulation of DNA-templated transcription"/>
    <property type="evidence" value="ECO:0007669"/>
    <property type="project" value="InterPro"/>
</dbReference>
<dbReference type="InterPro" id="IPR002078">
    <property type="entry name" value="Sigma_54_int"/>
</dbReference>
<dbReference type="Gene3D" id="1.10.1790.10">
    <property type="entry name" value="PRD domain"/>
    <property type="match status" value="1"/>
</dbReference>
<dbReference type="EMBL" id="ABYT01000028">
    <property type="protein sequence ID" value="EEC91020.1"/>
    <property type="molecule type" value="Genomic_DNA"/>
</dbReference>
<dbReference type="eggNOG" id="COG1221">
    <property type="taxonomic scope" value="Bacteria"/>
</dbReference>
<dbReference type="PANTHER" id="PTHR32071:SF38">
    <property type="entry name" value="PSP OPERON TRANSCRIPTIONAL ACTIVATOR"/>
    <property type="match status" value="1"/>
</dbReference>
<dbReference type="Gene3D" id="3.40.50.300">
    <property type="entry name" value="P-loop containing nucleotide triphosphate hydrolases"/>
    <property type="match status" value="1"/>
</dbReference>
<keyword evidence="1" id="KW-0808">Transferase</keyword>
<dbReference type="PANTHER" id="PTHR32071">
    <property type="entry name" value="TRANSCRIPTIONAL REGULATORY PROTEIN"/>
    <property type="match status" value="1"/>
</dbReference>
<feature type="domain" description="Sigma-54 factor interaction" evidence="4">
    <location>
        <begin position="115"/>
        <end position="349"/>
    </location>
</feature>
<evidence type="ECO:0000259" key="5">
    <source>
        <dbReference type="PROSITE" id="PS51096"/>
    </source>
</evidence>
<name>B7C884_9FIRM</name>
<dbReference type="SUPFAM" id="SSF53062">
    <property type="entry name" value="PTS system fructose IIA component-like"/>
    <property type="match status" value="1"/>
</dbReference>
<dbReference type="SMART" id="SM00382">
    <property type="entry name" value="AAA"/>
    <property type="match status" value="1"/>
</dbReference>
<keyword evidence="3" id="KW-0067">ATP-binding</keyword>
<organism evidence="7 8">
    <name type="scientific">Holdemanella biformis DSM 3989</name>
    <dbReference type="NCBI Taxonomy" id="518637"/>
    <lineage>
        <taxon>Bacteria</taxon>
        <taxon>Bacillati</taxon>
        <taxon>Bacillota</taxon>
        <taxon>Erysipelotrichia</taxon>
        <taxon>Erysipelotrichales</taxon>
        <taxon>Erysipelotrichaceae</taxon>
        <taxon>Holdemanella</taxon>
    </lineage>
</organism>
<dbReference type="AlphaFoldDB" id="B7C884"/>
<comment type="caution">
    <text evidence="7">The sequence shown here is derived from an EMBL/GenBank/DDBJ whole genome shotgun (WGS) entry which is preliminary data.</text>
</comment>
<dbReference type="InterPro" id="IPR003593">
    <property type="entry name" value="AAA+_ATPase"/>
</dbReference>
<dbReference type="InterPro" id="IPR004701">
    <property type="entry name" value="PTS_EIIA_man-typ"/>
</dbReference>